<evidence type="ECO:0000256" key="1">
    <source>
        <dbReference type="SAM" id="SignalP"/>
    </source>
</evidence>
<proteinExistence type="predicted"/>
<gene>
    <name evidence="2" type="ORF">BCM14_0226</name>
</gene>
<comment type="caution">
    <text evidence="2">The sequence shown here is derived from an EMBL/GenBank/DDBJ whole genome shotgun (WGS) entry which is preliminary data.</text>
</comment>
<reference evidence="2 3" key="1">
    <citation type="submission" date="2018-03" db="EMBL/GenBank/DDBJ databases">
        <title>Genomic Encyclopedia of Type Strains, Phase III (KMG-III): the genomes of soil and plant-associated and newly described type strains.</title>
        <authorList>
            <person name="Whitman W."/>
        </authorList>
    </citation>
    <scope>NUCLEOTIDE SEQUENCE [LARGE SCALE GENOMIC DNA]</scope>
    <source>
        <strain evidence="2 3">MWH-P2sevCIIIb</strain>
    </source>
</reference>
<name>A0A2T0XP77_9BURK</name>
<sequence>MKRTTRVANYLLYLSLLMSTAVTFANECSDRLSSVFEAQDFAIASRDMLIIVRRQAQDFKNVLLRNGTKSVDTMRSRLKQREE</sequence>
<organism evidence="2 3">
    <name type="scientific">Jezberella montanilacus</name>
    <dbReference type="NCBI Taxonomy" id="323426"/>
    <lineage>
        <taxon>Bacteria</taxon>
        <taxon>Pseudomonadati</taxon>
        <taxon>Pseudomonadota</taxon>
        <taxon>Betaproteobacteria</taxon>
        <taxon>Burkholderiales</taxon>
        <taxon>Alcaligenaceae</taxon>
        <taxon>Jezberella</taxon>
    </lineage>
</organism>
<evidence type="ECO:0000313" key="2">
    <source>
        <dbReference type="EMBL" id="PRZ00755.1"/>
    </source>
</evidence>
<feature type="signal peptide" evidence="1">
    <location>
        <begin position="1"/>
        <end position="25"/>
    </location>
</feature>
<keyword evidence="1" id="KW-0732">Signal</keyword>
<dbReference type="Proteomes" id="UP000238308">
    <property type="component" value="Unassembled WGS sequence"/>
</dbReference>
<dbReference type="EMBL" id="PVTV01000003">
    <property type="protein sequence ID" value="PRZ00755.1"/>
    <property type="molecule type" value="Genomic_DNA"/>
</dbReference>
<dbReference type="AlphaFoldDB" id="A0A2T0XP77"/>
<protein>
    <submittedName>
        <fullName evidence="2">Uncharacterized protein</fullName>
    </submittedName>
</protein>
<accession>A0A2T0XP77</accession>
<feature type="chain" id="PRO_5015430062" evidence="1">
    <location>
        <begin position="26"/>
        <end position="83"/>
    </location>
</feature>
<keyword evidence="3" id="KW-1185">Reference proteome</keyword>
<evidence type="ECO:0000313" key="3">
    <source>
        <dbReference type="Proteomes" id="UP000238308"/>
    </source>
</evidence>